<evidence type="ECO:0000313" key="14">
    <source>
        <dbReference type="Proteomes" id="UP000000239"/>
    </source>
</evidence>
<dbReference type="eggNOG" id="COG0845">
    <property type="taxonomic scope" value="Bacteria"/>
</dbReference>
<dbReference type="Gene3D" id="2.40.50.100">
    <property type="match status" value="1"/>
</dbReference>
<evidence type="ECO:0000256" key="5">
    <source>
        <dbReference type="ARBA" id="ARBA00022519"/>
    </source>
</evidence>
<dbReference type="InterPro" id="IPR058624">
    <property type="entry name" value="MdtA-like_HH"/>
</dbReference>
<evidence type="ECO:0000313" key="13">
    <source>
        <dbReference type="EMBL" id="ABE58866.1"/>
    </source>
</evidence>
<keyword evidence="4" id="KW-1003">Cell membrane</keyword>
<dbReference type="GO" id="GO:1990281">
    <property type="term" value="C:efflux pump complex"/>
    <property type="evidence" value="ECO:0007669"/>
    <property type="project" value="TreeGrafter"/>
</dbReference>
<evidence type="ECO:0000259" key="9">
    <source>
        <dbReference type="Pfam" id="PF25876"/>
    </source>
</evidence>
<organism evidence="13 14">
    <name type="scientific">Chromohalobacter israelensis (strain ATCC BAA-138 / DSM 3043 / CIP 106854 / NCIMB 13768 / 1H11)</name>
    <name type="common">Chromohalobacter salexigens</name>
    <dbReference type="NCBI Taxonomy" id="290398"/>
    <lineage>
        <taxon>Bacteria</taxon>
        <taxon>Pseudomonadati</taxon>
        <taxon>Pseudomonadota</taxon>
        <taxon>Gammaproteobacteria</taxon>
        <taxon>Oceanospirillales</taxon>
        <taxon>Halomonadaceae</taxon>
        <taxon>Chromohalobacter</taxon>
    </lineage>
</organism>
<dbReference type="InterPro" id="IPR058626">
    <property type="entry name" value="MdtA-like_b-barrel"/>
</dbReference>
<dbReference type="RefSeq" id="WP_011506812.1">
    <property type="nucleotide sequence ID" value="NC_007963.1"/>
</dbReference>
<evidence type="ECO:0000256" key="4">
    <source>
        <dbReference type="ARBA" id="ARBA00022475"/>
    </source>
</evidence>
<evidence type="ECO:0000256" key="6">
    <source>
        <dbReference type="ARBA" id="ARBA00023136"/>
    </source>
</evidence>
<dbReference type="HOGENOM" id="CLU_018816_2_0_6"/>
<dbReference type="EMBL" id="CP000285">
    <property type="protein sequence ID" value="ABE58866.1"/>
    <property type="molecule type" value="Genomic_DNA"/>
</dbReference>
<keyword evidence="7" id="KW-0175">Coiled coil</keyword>
<dbReference type="GO" id="GO:0015562">
    <property type="term" value="F:efflux transmembrane transporter activity"/>
    <property type="evidence" value="ECO:0007669"/>
    <property type="project" value="TreeGrafter"/>
</dbReference>
<dbReference type="Pfam" id="PF25876">
    <property type="entry name" value="HH_MFP_RND"/>
    <property type="match status" value="1"/>
</dbReference>
<feature type="domain" description="Multidrug resistance protein MdtA-like C-terminal permuted SH3" evidence="12">
    <location>
        <begin position="311"/>
        <end position="369"/>
    </location>
</feature>
<name>Q1QXE2_CHRI1</name>
<dbReference type="InterPro" id="IPR006143">
    <property type="entry name" value="RND_pump_MFP"/>
</dbReference>
<dbReference type="OrthoDB" id="9783047at2"/>
<comment type="similarity">
    <text evidence="2">Belongs to the membrane fusion protein (MFP) (TC 8.A.1) family.</text>
</comment>
<comment type="subcellular location">
    <subcellularLocation>
        <location evidence="1">Cell membrane</location>
    </subcellularLocation>
</comment>
<keyword evidence="6 8" id="KW-0472">Membrane</keyword>
<dbReference type="KEGG" id="csa:Csal_1513"/>
<dbReference type="PANTHER" id="PTHR30469">
    <property type="entry name" value="MULTIDRUG RESISTANCE PROTEIN MDTA"/>
    <property type="match status" value="1"/>
</dbReference>
<evidence type="ECO:0000256" key="2">
    <source>
        <dbReference type="ARBA" id="ARBA00009477"/>
    </source>
</evidence>
<dbReference type="Proteomes" id="UP000000239">
    <property type="component" value="Chromosome"/>
</dbReference>
<feature type="coiled-coil region" evidence="7">
    <location>
        <begin position="118"/>
        <end position="159"/>
    </location>
</feature>
<evidence type="ECO:0000256" key="8">
    <source>
        <dbReference type="SAM" id="Phobius"/>
    </source>
</evidence>
<dbReference type="SUPFAM" id="SSF111369">
    <property type="entry name" value="HlyD-like secretion proteins"/>
    <property type="match status" value="1"/>
</dbReference>
<evidence type="ECO:0000259" key="10">
    <source>
        <dbReference type="Pfam" id="PF25917"/>
    </source>
</evidence>
<evidence type="ECO:0000256" key="1">
    <source>
        <dbReference type="ARBA" id="ARBA00004236"/>
    </source>
</evidence>
<feature type="transmembrane region" description="Helical" evidence="8">
    <location>
        <begin position="12"/>
        <end position="30"/>
    </location>
</feature>
<dbReference type="AlphaFoldDB" id="Q1QXE2"/>
<keyword evidence="14" id="KW-1185">Reference proteome</keyword>
<evidence type="ECO:0000256" key="3">
    <source>
        <dbReference type="ARBA" id="ARBA00022448"/>
    </source>
</evidence>
<keyword evidence="8" id="KW-0812">Transmembrane</keyword>
<dbReference type="InterPro" id="IPR058625">
    <property type="entry name" value="MdtA-like_BSH"/>
</dbReference>
<feature type="domain" description="Multidrug resistance protein MdtA-like beta-barrel" evidence="11">
    <location>
        <begin position="224"/>
        <end position="304"/>
    </location>
</feature>
<dbReference type="Pfam" id="PF25967">
    <property type="entry name" value="RND-MFP_C"/>
    <property type="match status" value="1"/>
</dbReference>
<dbReference type="STRING" id="290398.Csal_1513"/>
<feature type="domain" description="Multidrug resistance protein MdtA-like alpha-helical hairpin" evidence="9">
    <location>
        <begin position="117"/>
        <end position="187"/>
    </location>
</feature>
<dbReference type="Pfam" id="PF25944">
    <property type="entry name" value="Beta-barrel_RND"/>
    <property type="match status" value="1"/>
</dbReference>
<protein>
    <submittedName>
        <fullName evidence="13">Secretion protein HlyD</fullName>
    </submittedName>
</protein>
<feature type="domain" description="Multidrug resistance protein MdtA-like barrel-sandwich hybrid" evidence="10">
    <location>
        <begin position="79"/>
        <end position="218"/>
    </location>
</feature>
<reference evidence="13 14" key="1">
    <citation type="journal article" date="2011" name="Stand. Genomic Sci.">
        <title>Complete genome sequence of the halophilic and highly halotolerant Chromohalobacter salexigens type strain (1H11(T)).</title>
        <authorList>
            <person name="Copeland A."/>
            <person name="O'Connor K."/>
            <person name="Lucas S."/>
            <person name="Lapidus A."/>
            <person name="Berry K.W."/>
            <person name="Detter J.C."/>
            <person name="Del Rio T.G."/>
            <person name="Hammon N."/>
            <person name="Dalin E."/>
            <person name="Tice H."/>
            <person name="Pitluck S."/>
            <person name="Bruce D."/>
            <person name="Goodwin L."/>
            <person name="Han C."/>
            <person name="Tapia R."/>
            <person name="Saunders E."/>
            <person name="Schmutz J."/>
            <person name="Brettin T."/>
            <person name="Larimer F."/>
            <person name="Land M."/>
            <person name="Hauser L."/>
            <person name="Vargas C."/>
            <person name="Nieto J.J."/>
            <person name="Kyrpides N.C."/>
            <person name="Ivanova N."/>
            <person name="Goker M."/>
            <person name="Klenk H.P."/>
            <person name="Csonka L.N."/>
            <person name="Woyke T."/>
        </authorList>
    </citation>
    <scope>NUCLEOTIDE SEQUENCE [LARGE SCALE GENOMIC DNA]</scope>
    <source>
        <strain evidence="14">ATCC BAA-138 / DSM 3043 / CIP 106854 / NCIMB 13768 / 1H11</strain>
    </source>
</reference>
<dbReference type="GeneID" id="95334239"/>
<keyword evidence="5" id="KW-0997">Cell inner membrane</keyword>
<dbReference type="Gene3D" id="2.40.30.170">
    <property type="match status" value="1"/>
</dbReference>
<keyword evidence="3" id="KW-0813">Transport</keyword>
<dbReference type="NCBIfam" id="TIGR01730">
    <property type="entry name" value="RND_mfp"/>
    <property type="match status" value="1"/>
</dbReference>
<evidence type="ECO:0000256" key="7">
    <source>
        <dbReference type="SAM" id="Coils"/>
    </source>
</evidence>
<dbReference type="InterPro" id="IPR058627">
    <property type="entry name" value="MdtA-like_C"/>
</dbReference>
<dbReference type="Pfam" id="PF25917">
    <property type="entry name" value="BSH_RND"/>
    <property type="match status" value="1"/>
</dbReference>
<sequence>MSHSPARHSRRLWGLLLVVVLVALAVWWVTDWRRSDPQGEPPADAARNGGTAVAAVAAQRGDLAVTVGALGTVRSLASVAIRPRVEGELLEVAFEEGEHVEQGQLLATIDPRDYQAQLAAAQGQLVQDQAQLASARDDLERYQTLVERQAVARQELEQQRQLVRQYEGAVASDKANIDSAQVQLDYTRITAPSDGIIGIRNVDPGNLVASGDDDPIATLVQLDPISVVFSLPSQYVPTLREQLDAGDAPTVTATTVGGERLEGRLASLDSQVDTATGTVRLRARFDNDRGRLYPSAFVDVRLTVRTLHDRVIVPEPAVQTGQDGLFVYVVNDDDTVSRRDVEVSASENHRSALVSGVAAGERVVVDGIDNLSDGAAVRVVSDALPGESRDTATGDADAAARDAS</sequence>
<accession>Q1QXE2</accession>
<dbReference type="PANTHER" id="PTHR30469:SF12">
    <property type="entry name" value="MULTIDRUG RESISTANCE PROTEIN MDTA"/>
    <property type="match status" value="1"/>
</dbReference>
<gene>
    <name evidence="13" type="ordered locus">Csal_1513</name>
</gene>
<evidence type="ECO:0000259" key="11">
    <source>
        <dbReference type="Pfam" id="PF25944"/>
    </source>
</evidence>
<dbReference type="Gene3D" id="1.10.287.470">
    <property type="entry name" value="Helix hairpin bin"/>
    <property type="match status" value="1"/>
</dbReference>
<proteinExistence type="inferred from homology"/>
<keyword evidence="8" id="KW-1133">Transmembrane helix</keyword>
<evidence type="ECO:0000259" key="12">
    <source>
        <dbReference type="Pfam" id="PF25967"/>
    </source>
</evidence>
<dbReference type="Gene3D" id="2.40.420.20">
    <property type="match status" value="1"/>
</dbReference>